<keyword evidence="7" id="KW-0808">Transferase</keyword>
<dbReference type="PROSITE" id="PS50011">
    <property type="entry name" value="PROTEIN_KINASE_DOM"/>
    <property type="match status" value="1"/>
</dbReference>
<feature type="compositionally biased region" description="Low complexity" evidence="15">
    <location>
        <begin position="91"/>
        <end position="105"/>
    </location>
</feature>
<evidence type="ECO:0000313" key="20">
    <source>
        <dbReference type="RefSeq" id="XP_025419252.1"/>
    </source>
</evidence>
<dbReference type="RefSeq" id="XP_025419251.1">
    <property type="nucleotide sequence ID" value="XM_025563466.1"/>
</dbReference>
<dbReference type="GO" id="GO:0140694">
    <property type="term" value="P:membraneless organelle assembly"/>
    <property type="evidence" value="ECO:0007669"/>
    <property type="project" value="UniProtKB-ARBA"/>
</dbReference>
<evidence type="ECO:0000256" key="11">
    <source>
        <dbReference type="ARBA" id="ARBA00023054"/>
    </source>
</evidence>
<dbReference type="Gene3D" id="3.10.20.90">
    <property type="entry name" value="Phosphatidylinositol 3-kinase Catalytic Subunit, Chain A, domain 1"/>
    <property type="match status" value="2"/>
</dbReference>
<dbReference type="SMART" id="SM00220">
    <property type="entry name" value="S_TKc"/>
    <property type="match status" value="1"/>
</dbReference>
<dbReference type="PROSITE" id="PS00108">
    <property type="entry name" value="PROTEIN_KINASE_ST"/>
    <property type="match status" value="1"/>
</dbReference>
<evidence type="ECO:0000256" key="6">
    <source>
        <dbReference type="ARBA" id="ARBA00022527"/>
    </source>
</evidence>
<sequence>MSFRNRLSRAAKNNNESPSRNKNTTRHDCCNTTKLRASSIEHDRINGNHEAHRNATSVDRVLGVNRIPRLNQLTGETSCAASCRTPNRIITKSTVSRSSLSSPSTPQRKVSARGRGAAIPSPRFRRETTVQKKTVDNKSDKECQSSSADMPSKQSYLFAQNYYDTGSCSVEIIEESCSPQITLPIPTEILNTKSAILNRSDDDEEKATGISPDGRFLKFDEELGHGSFKTVFRGLDTQTGVAVAWCELQENKLTKTERARFREEAEMLKGLQHPNIVRFYDYWEVSLTKRKYIVLVTELMTSGTLKTYLRRFKKINPKVLKSWCRQIVKGLSFLHSRTPPIIHRDLKCDNIFITGTTGCVKIGDLGLATLKNRSFAKSVIGTPEFMAPEMYEEHYDESVDVYAFGMCMLEMATSEYPYTECTGPAQIYKKVISGVKPLSFDKIENPEIKDIIDSCIKLKKDERPSIKELLAHDFFTEDPGIKLEMVSRTESRIEFRLRVLDPKKRCSNIYKHRENEAIQFDFDIINDNADDVASEMAKSSLILEEDSKIIAKMLTNQVSNLNKEQNEKRDMPIDEELYKDDINTDINGLQFRQPETVVMYQPPKFVSQEEEIKFDNASIVPENFLKPSSEINVAELINQEQSLLQTSPSKSLPLRSVDTISQLDNNRKISNISNASTDSAYTSDTNITYKQLSDMNQVTNMVESVPESYIQNGNDNIYHQDLTMYQHVEPSINQDTATFIPNTMTQWNYQINSAQNQPSTTTDEELQRKISTVSTVSNLSSLSSDSVQGLVLQDIQHHAIIHEENALQNNVSVFAQNQEGINANQSENVNYCSTHSPSNETYLPPNVLTYSENQVCSNYNNQAIEEINLVEEKSSDNFEPLSNLLESDNKQNLRADQQEESSVIKEVASRKKSRTSGPSLNLLAVYENRQAECQLENNKHKTVTFRFNIDDVIPYDVAYKLVSEDLLEVSHVDLVAEMMKDLVNKLKLDTQPSPGCIDPPSLKQETDETPIIIGNSENVANTNQSNVTVTETIKEAEEKVEPEKKKPARKISRFLVSPVISDQVLEECNIDKNTLKQSGELSSPESLQKSILNEMISLANTNHQNISVCPSTNNEGATFNPDTITGPMTDSKSHSQAQIDSACQKGGSLTISELQQKLIQLTAQPSELSSTPPISSHPSTPHGYTGYETYMNNLQKRLASISMPTGNILGPLSPQSTLHAISSATSKIKIPIAIEVVKPMQPVAIGVDEVHIGDEVGPIVVHEVQAQSIVTGNKTPHHVIMPEENQNQQTMVVQPLPGHFIMVQSGIIQNQDSANQDNEGSPRHKEDNKERKVSRAQSVDLHSLEKKLSSIHNSTYKIHSSNVLNHSLPLSTDKHIAQSADTDTQCDNFQPVTHSNDEIVDQKDLASQNTDNSISTNKIETAQVIKLNVSSLDFQNILQRQYYELESLRKRHLEELKNFMQMVRSESMQPTILYEALSPLSSSSKKLPNEKSGNSRSASPTSNDNGVMQFTPTGLYFLPESVKLLLPSTVESQPHGTNH</sequence>
<evidence type="ECO:0000256" key="9">
    <source>
        <dbReference type="ARBA" id="ARBA00022777"/>
    </source>
</evidence>
<keyword evidence="4" id="KW-0217">Developmental protein</keyword>
<gene>
    <name evidence="18 19 20" type="primary">LOC112689656</name>
</gene>
<dbReference type="GO" id="GO:0006884">
    <property type="term" value="P:cell volume homeostasis"/>
    <property type="evidence" value="ECO:0007669"/>
    <property type="project" value="UniProtKB-ARBA"/>
</dbReference>
<name>A0A8B8G8V0_9HEMI</name>
<keyword evidence="5" id="KW-0963">Cytoplasm</keyword>
<evidence type="ECO:0000256" key="7">
    <source>
        <dbReference type="ARBA" id="ARBA00022679"/>
    </source>
</evidence>
<feature type="region of interest" description="Disordered" evidence="15">
    <location>
        <begin position="1312"/>
        <end position="1341"/>
    </location>
</feature>
<dbReference type="InterPro" id="IPR000719">
    <property type="entry name" value="Prot_kinase_dom"/>
</dbReference>
<dbReference type="SUPFAM" id="SSF56112">
    <property type="entry name" value="Protein kinase-like (PK-like)"/>
    <property type="match status" value="1"/>
</dbReference>
<keyword evidence="11" id="KW-0175">Coiled coil</keyword>
<protein>
    <recommendedName>
        <fullName evidence="3">non-specific serine/threonine protein kinase</fullName>
        <ecNumber evidence="3">2.7.11.1</ecNumber>
    </recommendedName>
</protein>
<keyword evidence="8" id="KW-0547">Nucleotide-binding</keyword>
<dbReference type="EC" id="2.7.11.1" evidence="3"/>
<dbReference type="GO" id="GO:0005737">
    <property type="term" value="C:cytoplasm"/>
    <property type="evidence" value="ECO:0007669"/>
    <property type="project" value="UniProtKB-SubCell"/>
</dbReference>
<dbReference type="GeneID" id="112689656"/>
<evidence type="ECO:0000313" key="19">
    <source>
        <dbReference type="RefSeq" id="XP_025419251.1"/>
    </source>
</evidence>
<accession>A0A8B8G8V0</accession>
<evidence type="ECO:0000256" key="5">
    <source>
        <dbReference type="ARBA" id="ARBA00022490"/>
    </source>
</evidence>
<dbReference type="OrthoDB" id="4062651at2759"/>
<feature type="region of interest" description="Disordered" evidence="15">
    <location>
        <begin position="1482"/>
        <end position="1506"/>
    </location>
</feature>
<evidence type="ECO:0000256" key="13">
    <source>
        <dbReference type="ARBA" id="ARBA00048679"/>
    </source>
</evidence>
<feature type="domain" description="Protein kinase" evidence="16">
    <location>
        <begin position="217"/>
        <end position="475"/>
    </location>
</feature>
<evidence type="ECO:0000259" key="16">
    <source>
        <dbReference type="PROSITE" id="PS50011"/>
    </source>
</evidence>
<dbReference type="CDD" id="cd13983">
    <property type="entry name" value="STKc_WNK"/>
    <property type="match status" value="1"/>
</dbReference>
<evidence type="ECO:0000256" key="2">
    <source>
        <dbReference type="ARBA" id="ARBA00004496"/>
    </source>
</evidence>
<evidence type="ECO:0000256" key="8">
    <source>
        <dbReference type="ARBA" id="ARBA00022741"/>
    </source>
</evidence>
<dbReference type="GO" id="GO:0005524">
    <property type="term" value="F:ATP binding"/>
    <property type="evidence" value="ECO:0007669"/>
    <property type="project" value="UniProtKB-KW"/>
</dbReference>
<comment type="similarity">
    <text evidence="14">Belongs to the protein kinase superfamily. Ser/Thr protein kinase family. WNK subfamily.</text>
</comment>
<dbReference type="InterPro" id="IPR011009">
    <property type="entry name" value="Kinase-like_dom_sf"/>
</dbReference>
<dbReference type="RefSeq" id="XP_025419252.1">
    <property type="nucleotide sequence ID" value="XM_025563467.1"/>
</dbReference>
<feature type="compositionally biased region" description="Polar residues" evidence="15">
    <location>
        <begin position="1491"/>
        <end position="1506"/>
    </location>
</feature>
<dbReference type="Gene3D" id="3.30.200.20">
    <property type="entry name" value="Phosphorylase Kinase, domain 1"/>
    <property type="match status" value="1"/>
</dbReference>
<comment type="catalytic activity">
    <reaction evidence="12">
        <text>L-threonyl-[protein] + ATP = O-phospho-L-threonyl-[protein] + ADP + H(+)</text>
        <dbReference type="Rhea" id="RHEA:46608"/>
        <dbReference type="Rhea" id="RHEA-COMP:11060"/>
        <dbReference type="Rhea" id="RHEA-COMP:11605"/>
        <dbReference type="ChEBI" id="CHEBI:15378"/>
        <dbReference type="ChEBI" id="CHEBI:30013"/>
        <dbReference type="ChEBI" id="CHEBI:30616"/>
        <dbReference type="ChEBI" id="CHEBI:61977"/>
        <dbReference type="ChEBI" id="CHEBI:456216"/>
        <dbReference type="EC" id="2.7.11.1"/>
    </reaction>
</comment>
<evidence type="ECO:0000256" key="15">
    <source>
        <dbReference type="SAM" id="MobiDB-lite"/>
    </source>
</evidence>
<feature type="compositionally biased region" description="Basic and acidic residues" evidence="15">
    <location>
        <begin position="887"/>
        <end position="897"/>
    </location>
</feature>
<dbReference type="Gene3D" id="1.10.510.10">
    <property type="entry name" value="Transferase(Phosphotransferase) domain 1"/>
    <property type="match status" value="1"/>
</dbReference>
<comment type="subcellular location">
    <subcellularLocation>
        <location evidence="2">Cytoplasm</location>
    </subcellularLocation>
</comment>
<feature type="compositionally biased region" description="Polar residues" evidence="15">
    <location>
        <begin position="11"/>
        <end position="22"/>
    </location>
</feature>
<evidence type="ECO:0000256" key="14">
    <source>
        <dbReference type="ARBA" id="ARBA00061662"/>
    </source>
</evidence>
<dbReference type="FunFam" id="3.30.200.20:FF:001054">
    <property type="entry name" value="Serine/threonine-protein kinase WNK1"/>
    <property type="match status" value="1"/>
</dbReference>
<evidence type="ECO:0000313" key="17">
    <source>
        <dbReference type="Proteomes" id="UP000694846"/>
    </source>
</evidence>
<feature type="compositionally biased region" description="Basic and acidic residues" evidence="15">
    <location>
        <begin position="124"/>
        <end position="143"/>
    </location>
</feature>
<feature type="region of interest" description="Disordered" evidence="15">
    <location>
        <begin position="1"/>
        <end position="28"/>
    </location>
</feature>
<evidence type="ECO:0000256" key="3">
    <source>
        <dbReference type="ARBA" id="ARBA00012513"/>
    </source>
</evidence>
<dbReference type="InterPro" id="IPR024678">
    <property type="entry name" value="Kinase_OSR1/WNK_CCT"/>
</dbReference>
<feature type="compositionally biased region" description="Basic and acidic residues" evidence="15">
    <location>
        <begin position="1320"/>
        <end position="1333"/>
    </location>
</feature>
<keyword evidence="9" id="KW-0418">Kinase</keyword>
<proteinExistence type="inferred from homology"/>
<keyword evidence="17" id="KW-1185">Reference proteome</keyword>
<dbReference type="Proteomes" id="UP000694846">
    <property type="component" value="Unplaced"/>
</dbReference>
<dbReference type="InterPro" id="IPR008271">
    <property type="entry name" value="Ser/Thr_kinase_AS"/>
</dbReference>
<feature type="region of interest" description="Disordered" evidence="15">
    <location>
        <begin position="880"/>
        <end position="903"/>
    </location>
</feature>
<dbReference type="Pfam" id="PF00069">
    <property type="entry name" value="Pkinase"/>
    <property type="match status" value="1"/>
</dbReference>
<keyword evidence="6" id="KW-0723">Serine/threonine-protein kinase</keyword>
<evidence type="ECO:0000313" key="18">
    <source>
        <dbReference type="RefSeq" id="XP_025419250.1"/>
    </source>
</evidence>
<organism evidence="17 20">
    <name type="scientific">Sipha flava</name>
    <name type="common">yellow sugarcane aphid</name>
    <dbReference type="NCBI Taxonomy" id="143950"/>
    <lineage>
        <taxon>Eukaryota</taxon>
        <taxon>Metazoa</taxon>
        <taxon>Ecdysozoa</taxon>
        <taxon>Arthropoda</taxon>
        <taxon>Hexapoda</taxon>
        <taxon>Insecta</taxon>
        <taxon>Pterygota</taxon>
        <taxon>Neoptera</taxon>
        <taxon>Paraneoptera</taxon>
        <taxon>Hemiptera</taxon>
        <taxon>Sternorrhyncha</taxon>
        <taxon>Aphidomorpha</taxon>
        <taxon>Aphidoidea</taxon>
        <taxon>Aphididae</taxon>
        <taxon>Sipha</taxon>
    </lineage>
</organism>
<dbReference type="Pfam" id="PF24889">
    <property type="entry name" value="CCTL2_WNK"/>
    <property type="match status" value="1"/>
</dbReference>
<evidence type="ECO:0000256" key="10">
    <source>
        <dbReference type="ARBA" id="ARBA00022840"/>
    </source>
</evidence>
<comment type="cofactor">
    <cofactor evidence="1">
        <name>Mg(2+)</name>
        <dbReference type="ChEBI" id="CHEBI:18420"/>
    </cofactor>
</comment>
<comment type="catalytic activity">
    <reaction evidence="13">
        <text>L-seryl-[protein] + ATP = O-phospho-L-seryl-[protein] + ADP + H(+)</text>
        <dbReference type="Rhea" id="RHEA:17989"/>
        <dbReference type="Rhea" id="RHEA-COMP:9863"/>
        <dbReference type="Rhea" id="RHEA-COMP:11604"/>
        <dbReference type="ChEBI" id="CHEBI:15378"/>
        <dbReference type="ChEBI" id="CHEBI:29999"/>
        <dbReference type="ChEBI" id="CHEBI:30616"/>
        <dbReference type="ChEBI" id="CHEBI:83421"/>
        <dbReference type="ChEBI" id="CHEBI:456216"/>
        <dbReference type="EC" id="2.7.11.1"/>
    </reaction>
</comment>
<dbReference type="Pfam" id="PF12202">
    <property type="entry name" value="OSR1_C"/>
    <property type="match status" value="1"/>
</dbReference>
<dbReference type="RefSeq" id="XP_025419250.1">
    <property type="nucleotide sequence ID" value="XM_025563465.1"/>
</dbReference>
<feature type="region of interest" description="Disordered" evidence="15">
    <location>
        <begin position="90"/>
        <end position="150"/>
    </location>
</feature>
<dbReference type="PANTHER" id="PTHR13902">
    <property type="entry name" value="SERINE/THREONINE-PROTEIN KINASE WNK WITH NO LYSINE -RELATED"/>
    <property type="match status" value="1"/>
</dbReference>
<evidence type="ECO:0000256" key="1">
    <source>
        <dbReference type="ARBA" id="ARBA00001946"/>
    </source>
</evidence>
<dbReference type="InterPro" id="IPR056865">
    <property type="entry name" value="CCTL2_WNK"/>
</dbReference>
<evidence type="ECO:0000256" key="4">
    <source>
        <dbReference type="ARBA" id="ARBA00022473"/>
    </source>
</evidence>
<dbReference type="GO" id="GO:0004674">
    <property type="term" value="F:protein serine/threonine kinase activity"/>
    <property type="evidence" value="ECO:0007669"/>
    <property type="project" value="UniProtKB-KW"/>
</dbReference>
<reference evidence="18 19" key="1">
    <citation type="submission" date="2025-04" db="UniProtKB">
        <authorList>
            <consortium name="RefSeq"/>
        </authorList>
    </citation>
    <scope>IDENTIFICATION</scope>
    <source>
        <tissue evidence="18 19">Whole body</tissue>
    </source>
</reference>
<dbReference type="InterPro" id="IPR050588">
    <property type="entry name" value="WNK_Ser-Thr_kinase"/>
</dbReference>
<evidence type="ECO:0000256" key="12">
    <source>
        <dbReference type="ARBA" id="ARBA00047899"/>
    </source>
</evidence>
<dbReference type="FunFam" id="1.10.510.10:FF:000006">
    <property type="entry name" value="Serine/threonine-protein kinase WNK1 isoform 2"/>
    <property type="match status" value="1"/>
</dbReference>
<dbReference type="GO" id="GO:0071474">
    <property type="term" value="P:cellular hyperosmotic response"/>
    <property type="evidence" value="ECO:0007669"/>
    <property type="project" value="UniProtKB-ARBA"/>
</dbReference>
<keyword evidence="10" id="KW-0067">ATP-binding</keyword>
<dbReference type="GO" id="GO:0140693">
    <property type="term" value="F:molecular condensate scaffold activity"/>
    <property type="evidence" value="ECO:0007669"/>
    <property type="project" value="UniProtKB-ARBA"/>
</dbReference>